<dbReference type="SUPFAM" id="SSF82657">
    <property type="entry name" value="BolA-like"/>
    <property type="match status" value="1"/>
</dbReference>
<gene>
    <name evidence="3" type="ORF">ACJIZ3_005096</name>
</gene>
<dbReference type="EMBL" id="JBJXBP010000007">
    <property type="protein sequence ID" value="KAL3819191.1"/>
    <property type="molecule type" value="Genomic_DNA"/>
</dbReference>
<keyword evidence="4" id="KW-1185">Reference proteome</keyword>
<feature type="chain" id="PRO_5044841659" evidence="2">
    <location>
        <begin position="22"/>
        <end position="164"/>
    </location>
</feature>
<feature type="signal peptide" evidence="2">
    <location>
        <begin position="1"/>
        <end position="21"/>
    </location>
</feature>
<evidence type="ECO:0000256" key="1">
    <source>
        <dbReference type="RuleBase" id="RU003860"/>
    </source>
</evidence>
<reference evidence="3 4" key="1">
    <citation type="submission" date="2024-12" db="EMBL/GenBank/DDBJ databases">
        <title>The unique morphological basis and parallel evolutionary history of personate flowers in Penstemon.</title>
        <authorList>
            <person name="Depatie T.H."/>
            <person name="Wessinger C.A."/>
        </authorList>
    </citation>
    <scope>NUCLEOTIDE SEQUENCE [LARGE SCALE GENOMIC DNA]</scope>
    <source>
        <strain evidence="3">WTNN_2</strain>
        <tissue evidence="3">Leaf</tissue>
    </source>
</reference>
<comment type="similarity">
    <text evidence="1">Belongs to the BolA/IbaG family.</text>
</comment>
<evidence type="ECO:0000256" key="2">
    <source>
        <dbReference type="SAM" id="SignalP"/>
    </source>
</evidence>
<comment type="caution">
    <text evidence="3">The sequence shown here is derived from an EMBL/GenBank/DDBJ whole genome shotgun (WGS) entry which is preliminary data.</text>
</comment>
<dbReference type="PANTHER" id="PTHR46230:SF4">
    <property type="entry name" value="PROTEIN BOLA4, CHLOROPLASTIC_MITOCHONDRIAL"/>
    <property type="match status" value="1"/>
</dbReference>
<dbReference type="Proteomes" id="UP001634393">
    <property type="component" value="Unassembled WGS sequence"/>
</dbReference>
<dbReference type="Gene3D" id="3.10.20.90">
    <property type="entry name" value="Phosphatidylinositol 3-kinase Catalytic Subunit, Chain A, domain 1"/>
    <property type="match status" value="1"/>
</dbReference>
<dbReference type="InterPro" id="IPR036065">
    <property type="entry name" value="BolA-like_sf"/>
</dbReference>
<dbReference type="Pfam" id="PF01722">
    <property type="entry name" value="BolA"/>
    <property type="match status" value="1"/>
</dbReference>
<protein>
    <submittedName>
        <fullName evidence="3">Uncharacterized protein</fullName>
    </submittedName>
</protein>
<organism evidence="3 4">
    <name type="scientific">Penstemon smallii</name>
    <dbReference type="NCBI Taxonomy" id="265156"/>
    <lineage>
        <taxon>Eukaryota</taxon>
        <taxon>Viridiplantae</taxon>
        <taxon>Streptophyta</taxon>
        <taxon>Embryophyta</taxon>
        <taxon>Tracheophyta</taxon>
        <taxon>Spermatophyta</taxon>
        <taxon>Magnoliopsida</taxon>
        <taxon>eudicotyledons</taxon>
        <taxon>Gunneridae</taxon>
        <taxon>Pentapetalae</taxon>
        <taxon>asterids</taxon>
        <taxon>lamiids</taxon>
        <taxon>Lamiales</taxon>
        <taxon>Plantaginaceae</taxon>
        <taxon>Cheloneae</taxon>
        <taxon>Penstemon</taxon>
    </lineage>
</organism>
<dbReference type="PANTHER" id="PTHR46230">
    <property type="match status" value="1"/>
</dbReference>
<evidence type="ECO:0000313" key="4">
    <source>
        <dbReference type="Proteomes" id="UP001634393"/>
    </source>
</evidence>
<sequence length="164" mass="18093">MKFSLTLTMVAKALLVRPNVAALCMMSSTRALSCLRAIISQMVDYRFSGSILFRALAFPIQHCHRTFCIRASNDSDNAASIGSSLMESMERKIKEELSAESVVVEDAYGDGRHVSIDVISSAFEGQSAVNRQRMVYKAIWAELQNVVHAVDKMTTRTPSEALGK</sequence>
<name>A0ABD3S433_9LAMI</name>
<proteinExistence type="inferred from homology"/>
<dbReference type="AlphaFoldDB" id="A0ABD3S433"/>
<evidence type="ECO:0000313" key="3">
    <source>
        <dbReference type="EMBL" id="KAL3819191.1"/>
    </source>
</evidence>
<keyword evidence="2" id="KW-0732">Signal</keyword>
<accession>A0ABD3S433</accession>
<dbReference type="InterPro" id="IPR002634">
    <property type="entry name" value="BolA"/>
</dbReference>